<reference evidence="3 4" key="1">
    <citation type="submission" date="2018-05" db="EMBL/GenBank/DDBJ databases">
        <title>A metagenomic window into the 2 km-deep terrestrial subsurface aquifer revealed taxonomically and functionally diverse microbial community comprising novel uncultured bacterial lineages.</title>
        <authorList>
            <person name="Kadnikov V.V."/>
            <person name="Mardanov A.V."/>
            <person name="Beletsky A.V."/>
            <person name="Banks D."/>
            <person name="Pimenov N.V."/>
            <person name="Frank Y.A."/>
            <person name="Karnachuk O.V."/>
            <person name="Ravin N.V."/>
        </authorList>
    </citation>
    <scope>NUCLEOTIDE SEQUENCE [LARGE SCALE GENOMIC DNA]</scope>
    <source>
        <strain evidence="3">BY5</strain>
    </source>
</reference>
<accession>A0A367ZUI5</accession>
<name>A0A367ZUI5_9BACT</name>
<comment type="caution">
    <text evidence="3">The sequence shown here is derived from an EMBL/GenBank/DDBJ whole genome shotgun (WGS) entry which is preliminary data.</text>
</comment>
<comment type="similarity">
    <text evidence="1">Belongs to the GSP E family.</text>
</comment>
<dbReference type="InterPro" id="IPR050921">
    <property type="entry name" value="T4SS_GSP_E_ATPase"/>
</dbReference>
<dbReference type="GO" id="GO:0005524">
    <property type="term" value="F:ATP binding"/>
    <property type="evidence" value="ECO:0007669"/>
    <property type="project" value="InterPro"/>
</dbReference>
<feature type="domain" description="AAA+ ATPase" evidence="2">
    <location>
        <begin position="124"/>
        <end position="292"/>
    </location>
</feature>
<dbReference type="SMART" id="SM00382">
    <property type="entry name" value="AAA"/>
    <property type="match status" value="1"/>
</dbReference>
<organism evidence="3 4">
    <name type="scientific">Candidatus Ozemobacter sibiricus</name>
    <dbReference type="NCBI Taxonomy" id="2268124"/>
    <lineage>
        <taxon>Bacteria</taxon>
        <taxon>Candidatus Ozemobacteria</taxon>
        <taxon>Candidatus Ozemobacterales</taxon>
        <taxon>Candidatus Ozemobacteraceae</taxon>
        <taxon>Candidatus Ozemobacter</taxon>
    </lineage>
</organism>
<dbReference type="EMBL" id="QOQW01000001">
    <property type="protein sequence ID" value="RCK81788.1"/>
    <property type="molecule type" value="Genomic_DNA"/>
</dbReference>
<proteinExistence type="inferred from homology"/>
<protein>
    <submittedName>
        <fullName evidence="3">Twitching motility protein PilT</fullName>
    </submittedName>
</protein>
<dbReference type="GO" id="GO:0016887">
    <property type="term" value="F:ATP hydrolysis activity"/>
    <property type="evidence" value="ECO:0007669"/>
    <property type="project" value="InterPro"/>
</dbReference>
<evidence type="ECO:0000313" key="4">
    <source>
        <dbReference type="Proteomes" id="UP000252355"/>
    </source>
</evidence>
<dbReference type="CDD" id="cd01131">
    <property type="entry name" value="PilT"/>
    <property type="match status" value="1"/>
</dbReference>
<dbReference type="InterPro" id="IPR003593">
    <property type="entry name" value="AAA+_ATPase"/>
</dbReference>
<evidence type="ECO:0000256" key="1">
    <source>
        <dbReference type="ARBA" id="ARBA00006611"/>
    </source>
</evidence>
<dbReference type="InterPro" id="IPR006321">
    <property type="entry name" value="PilT/PilU"/>
</dbReference>
<dbReference type="Gene3D" id="3.40.50.300">
    <property type="entry name" value="P-loop containing nucleotide triphosphate hydrolases"/>
    <property type="match status" value="1"/>
</dbReference>
<evidence type="ECO:0000259" key="2">
    <source>
        <dbReference type="SMART" id="SM00382"/>
    </source>
</evidence>
<dbReference type="Pfam" id="PF00437">
    <property type="entry name" value="T2SSE"/>
    <property type="match status" value="1"/>
</dbReference>
<dbReference type="PANTHER" id="PTHR30486:SF16">
    <property type="entry name" value="TWITCHING MOTILITY PROTEIN PILT"/>
    <property type="match status" value="1"/>
</dbReference>
<evidence type="ECO:0000313" key="3">
    <source>
        <dbReference type="EMBL" id="RCK81788.1"/>
    </source>
</evidence>
<dbReference type="InterPro" id="IPR027417">
    <property type="entry name" value="P-loop_NTPase"/>
</dbReference>
<dbReference type="SUPFAM" id="SSF52540">
    <property type="entry name" value="P-loop containing nucleoside triphosphate hydrolases"/>
    <property type="match status" value="1"/>
</dbReference>
<dbReference type="InterPro" id="IPR001482">
    <property type="entry name" value="T2SS/T4SS_dom"/>
</dbReference>
<dbReference type="PANTHER" id="PTHR30486">
    <property type="entry name" value="TWITCHING MOTILITY PROTEIN PILT"/>
    <property type="match status" value="1"/>
</dbReference>
<dbReference type="Gene3D" id="3.30.450.90">
    <property type="match status" value="1"/>
</dbReference>
<dbReference type="Proteomes" id="UP000252355">
    <property type="component" value="Unassembled WGS sequence"/>
</dbReference>
<sequence length="358" mass="39784">MDEQLAEILSLCKKMGASDVHLRAGLPPVYRVGGRIQLTSGLPLTNDTLKRFFEKTAPPVTHKMLETQRDVDYSVSLPGVSRFRVNCFYQKGHLAFVFRQIPFTLPTIDSIKLPKVMVDCVQRSSGLFLLCGPTGSGKSTTIAALLQFLNSTYQVRVVTLEDPIEFLFRDEKCEFLQRELRRDFTSFPEALRGTLRQDPDIIMVGEMRETETIELALTAAETGHLVISTLHASSTASAIARILGVFPADAREFIRDQVASVLIGIVAQALIPSKRDPAVRVAAREILINNPAIANLIRNDKHEQIPMFLETGTDVGMISMNAALEDMVVRDVITPDQAFPYSPDPEALLSRFERKGLL</sequence>
<dbReference type="NCBIfam" id="TIGR01420">
    <property type="entry name" value="pilT_fam"/>
    <property type="match status" value="1"/>
</dbReference>
<gene>
    <name evidence="3" type="ORF">OZSIB_0922</name>
</gene>
<dbReference type="AlphaFoldDB" id="A0A367ZUI5"/>